<keyword evidence="4" id="KW-1185">Reference proteome</keyword>
<protein>
    <submittedName>
        <fullName evidence="3">Membrane protein</fullName>
    </submittedName>
</protein>
<accession>B8JCJ7</accession>
<feature type="transmembrane region" description="Helical" evidence="1">
    <location>
        <begin position="295"/>
        <end position="319"/>
    </location>
</feature>
<evidence type="ECO:0000313" key="3">
    <source>
        <dbReference type="EMBL" id="ACL67717.1"/>
    </source>
</evidence>
<dbReference type="KEGG" id="acp:A2cp1_4400"/>
<feature type="transmembrane region" description="Helical" evidence="1">
    <location>
        <begin position="206"/>
        <end position="225"/>
    </location>
</feature>
<dbReference type="Pfam" id="PF09925">
    <property type="entry name" value="DUF2157"/>
    <property type="match status" value="1"/>
</dbReference>
<dbReference type="RefSeq" id="WP_015935403.1">
    <property type="nucleotide sequence ID" value="NC_011891.1"/>
</dbReference>
<dbReference type="Proteomes" id="UP000007089">
    <property type="component" value="Chromosome"/>
</dbReference>
<feature type="transmembrane region" description="Helical" evidence="1">
    <location>
        <begin position="231"/>
        <end position="253"/>
    </location>
</feature>
<gene>
    <name evidence="3" type="ordered locus">A2cp1_4400</name>
</gene>
<feature type="transmembrane region" description="Helical" evidence="1">
    <location>
        <begin position="135"/>
        <end position="153"/>
    </location>
</feature>
<feature type="transmembrane region" description="Helical" evidence="1">
    <location>
        <begin position="380"/>
        <end position="398"/>
    </location>
</feature>
<dbReference type="InterPro" id="IPR018677">
    <property type="entry name" value="DUF2157"/>
</dbReference>
<reference evidence="3" key="1">
    <citation type="submission" date="2009-01" db="EMBL/GenBank/DDBJ databases">
        <title>Complete sequence of Anaeromyxobacter dehalogenans 2CP-1.</title>
        <authorList>
            <consortium name="US DOE Joint Genome Institute"/>
            <person name="Lucas S."/>
            <person name="Copeland A."/>
            <person name="Lapidus A."/>
            <person name="Glavina del Rio T."/>
            <person name="Dalin E."/>
            <person name="Tice H."/>
            <person name="Bruce D."/>
            <person name="Goodwin L."/>
            <person name="Pitluck S."/>
            <person name="Saunders E."/>
            <person name="Brettin T."/>
            <person name="Detter J.C."/>
            <person name="Han C."/>
            <person name="Larimer F."/>
            <person name="Land M."/>
            <person name="Hauser L."/>
            <person name="Kyrpides N."/>
            <person name="Ovchinnikova G."/>
            <person name="Beliaev A.S."/>
            <person name="Richardson P."/>
        </authorList>
    </citation>
    <scope>NUCLEOTIDE SEQUENCE</scope>
    <source>
        <strain evidence="3">2CP-1</strain>
    </source>
</reference>
<sequence>MEHASRRFREELRRELPRWQQDGLVSPDAAAALWSRYRLAEAEPASGPGLLPVYALGALLVGAGVVSLVAWHWEEMGPALQLAVIGAAMVASHAGGVALWRGRAPRLGHALTLLGTVIFGANVGLVAQIFHVSGVWWGGFAAFAAGALAAGVAYPSLPHLLLGAILALWVAGPGLAHDHPGPGLAAVWVLSPALVALAWRERSRALAVVAALGLAVVSGAGLFGARLDRGWVLVVLCLAAALCATPLAAAPLASRSDTGARLSGALRVTGRLLFYAAAAVLSFTELAHELRFRGAVPGLILAAAAPAAAFAVAALAIGLRRPEVDPLARGEAMLVGATVVALAAGLSLETGTGTALVANLAIAFLAAGRIVRGLSGLRRAPFWEGMAVAGALTLVRFISIDTGLWLKGAGFIACGAAVLLGGIAFERRRARAAEVTHAA</sequence>
<dbReference type="AlphaFoldDB" id="B8JCJ7"/>
<evidence type="ECO:0000313" key="4">
    <source>
        <dbReference type="Proteomes" id="UP000007089"/>
    </source>
</evidence>
<dbReference type="HOGENOM" id="CLU_627972_0_0_7"/>
<keyword evidence="1" id="KW-0472">Membrane</keyword>
<feature type="transmembrane region" description="Helical" evidence="1">
    <location>
        <begin position="53"/>
        <end position="73"/>
    </location>
</feature>
<name>B8JCJ7_ANAD2</name>
<keyword evidence="1" id="KW-1133">Transmembrane helix</keyword>
<feature type="domain" description="DUF2157" evidence="2">
    <location>
        <begin position="18"/>
        <end position="158"/>
    </location>
</feature>
<evidence type="ECO:0000256" key="1">
    <source>
        <dbReference type="SAM" id="Phobius"/>
    </source>
</evidence>
<feature type="transmembrane region" description="Helical" evidence="1">
    <location>
        <begin position="107"/>
        <end position="129"/>
    </location>
</feature>
<feature type="transmembrane region" description="Helical" evidence="1">
    <location>
        <begin position="79"/>
        <end position="100"/>
    </location>
</feature>
<keyword evidence="1" id="KW-0812">Transmembrane</keyword>
<organism evidence="3 4">
    <name type="scientific">Anaeromyxobacter dehalogenans (strain ATCC BAA-258 / DSM 21875 / 2CP-1)</name>
    <dbReference type="NCBI Taxonomy" id="455488"/>
    <lineage>
        <taxon>Bacteria</taxon>
        <taxon>Pseudomonadati</taxon>
        <taxon>Myxococcota</taxon>
        <taxon>Myxococcia</taxon>
        <taxon>Myxococcales</taxon>
        <taxon>Cystobacterineae</taxon>
        <taxon>Anaeromyxobacteraceae</taxon>
        <taxon>Anaeromyxobacter</taxon>
    </lineage>
</organism>
<proteinExistence type="predicted"/>
<evidence type="ECO:0000259" key="2">
    <source>
        <dbReference type="Pfam" id="PF09925"/>
    </source>
</evidence>
<feature type="transmembrane region" description="Helical" evidence="1">
    <location>
        <begin position="265"/>
        <end position="283"/>
    </location>
</feature>
<feature type="transmembrane region" description="Helical" evidence="1">
    <location>
        <begin position="404"/>
        <end position="425"/>
    </location>
</feature>
<feature type="transmembrane region" description="Helical" evidence="1">
    <location>
        <begin position="160"/>
        <end position="176"/>
    </location>
</feature>
<dbReference type="EMBL" id="CP001359">
    <property type="protein sequence ID" value="ACL67717.1"/>
    <property type="molecule type" value="Genomic_DNA"/>
</dbReference>
<feature type="transmembrane region" description="Helical" evidence="1">
    <location>
        <begin position="331"/>
        <end position="348"/>
    </location>
</feature>